<feature type="transmembrane region" description="Helical" evidence="7">
    <location>
        <begin position="200"/>
        <end position="220"/>
    </location>
</feature>
<dbReference type="InParanoid" id="A0A507AZA6"/>
<feature type="transmembrane region" description="Helical" evidence="7">
    <location>
        <begin position="76"/>
        <end position="96"/>
    </location>
</feature>
<dbReference type="Gene3D" id="1.10.4160.10">
    <property type="entry name" value="Hydantoin permease"/>
    <property type="match status" value="1"/>
</dbReference>
<comment type="subcellular location">
    <subcellularLocation>
        <location evidence="1">Membrane</location>
        <topology evidence="1">Multi-pass membrane protein</topology>
    </subcellularLocation>
</comment>
<keyword evidence="4 7" id="KW-1133">Transmembrane helix</keyword>
<sequence length="555" mass="61140">MAKSFRYYLQRLEVNQTNEEGEKGDIYLSNHDLLPIPKENRIWGLWTYGLFWFGECASVTSWTVASTGVKAGLAWWESWICVIVGHLIVATFMTAVGRAGAVYHLGFPTIARSSFGIFGSLWPIFNRDAMTIIWTGVQGVTAGNSVYVMLHAIFPTIAKVPNPFPADVTMTGGRMIGFVIAWILTLFCAMFKVHKFRKLILVKSVIMISCLIAFFIWAIVEAKGIGPVVKQGAKIPAGQSHAWVFLTQLFIQAANFATFATNNADITRYARRPKDALWTQIIGMPVAFGVVGFFGIFVTSSSGVIFGNVQWDPNALLDMFLTTDYSPRRRAAVFFIAAGFSFAQVTTQIFANLIAAGNDTAALFPRYVNIRRGAIICLVLSFAITPWNLLKTSFTFTSYLGSYQIFLSSIIGVVIADYFYVRRGYLVVPHLFTRDHDGLYWYKGGVNWRAYAAYITGIIPCLPGFLAQVGVKSIPIGAQRLYIFALPIGIIVSALAYICFCHLSPPAGGLKDGWQEHVDSDAVLEGSGSDANSRVTDMETGEKNLNSYAVSPTSA</sequence>
<feature type="transmembrane region" description="Helical" evidence="7">
    <location>
        <begin position="43"/>
        <end position="64"/>
    </location>
</feature>
<evidence type="ECO:0000256" key="4">
    <source>
        <dbReference type="ARBA" id="ARBA00022989"/>
    </source>
</evidence>
<feature type="transmembrane region" description="Helical" evidence="7">
    <location>
        <begin position="373"/>
        <end position="390"/>
    </location>
</feature>
<dbReference type="GO" id="GO:0015205">
    <property type="term" value="F:nucleobase transmembrane transporter activity"/>
    <property type="evidence" value="ECO:0007669"/>
    <property type="project" value="TreeGrafter"/>
</dbReference>
<dbReference type="NCBIfam" id="TIGR00800">
    <property type="entry name" value="ncs1"/>
    <property type="match status" value="1"/>
</dbReference>
<evidence type="ECO:0000256" key="5">
    <source>
        <dbReference type="ARBA" id="ARBA00023136"/>
    </source>
</evidence>
<comment type="caution">
    <text evidence="8">The sequence shown here is derived from an EMBL/GenBank/DDBJ whole genome shotgun (WGS) entry which is preliminary data.</text>
</comment>
<name>A0A507AZA6_9PEZI</name>
<feature type="transmembrane region" description="Helical" evidence="7">
    <location>
        <begin position="102"/>
        <end position="125"/>
    </location>
</feature>
<feature type="transmembrane region" description="Helical" evidence="7">
    <location>
        <begin position="174"/>
        <end position="193"/>
    </location>
</feature>
<feature type="transmembrane region" description="Helical" evidence="7">
    <location>
        <begin position="132"/>
        <end position="154"/>
    </location>
</feature>
<dbReference type="GeneID" id="41974958"/>
<feature type="transmembrane region" description="Helical" evidence="7">
    <location>
        <begin position="281"/>
        <end position="311"/>
    </location>
</feature>
<evidence type="ECO:0000256" key="2">
    <source>
        <dbReference type="ARBA" id="ARBA00008974"/>
    </source>
</evidence>
<keyword evidence="3 7" id="KW-0812">Transmembrane</keyword>
<feature type="transmembrane region" description="Helical" evidence="7">
    <location>
        <begin position="240"/>
        <end position="260"/>
    </location>
</feature>
<dbReference type="Pfam" id="PF02133">
    <property type="entry name" value="Transp_cyt_pur"/>
    <property type="match status" value="1"/>
</dbReference>
<dbReference type="GO" id="GO:0005886">
    <property type="term" value="C:plasma membrane"/>
    <property type="evidence" value="ECO:0007669"/>
    <property type="project" value="TreeGrafter"/>
</dbReference>
<feature type="transmembrane region" description="Helical" evidence="7">
    <location>
        <begin position="402"/>
        <end position="421"/>
    </location>
</feature>
<feature type="region of interest" description="Disordered" evidence="6">
    <location>
        <begin position="524"/>
        <end position="555"/>
    </location>
</feature>
<proteinExistence type="inferred from homology"/>
<evidence type="ECO:0000256" key="7">
    <source>
        <dbReference type="SAM" id="Phobius"/>
    </source>
</evidence>
<evidence type="ECO:0000313" key="9">
    <source>
        <dbReference type="Proteomes" id="UP000319257"/>
    </source>
</evidence>
<accession>A0A507AZA6</accession>
<protein>
    <recommendedName>
        <fullName evidence="10">Uracil permease</fullName>
    </recommendedName>
</protein>
<comment type="similarity">
    <text evidence="2">Belongs to the purine-cytosine permease (2.A.39) family.</text>
</comment>
<keyword evidence="9" id="KW-1185">Reference proteome</keyword>
<dbReference type="PANTHER" id="PTHR30618:SF1">
    <property type="entry name" value="URIDINE PERMEASE"/>
    <property type="match status" value="1"/>
</dbReference>
<dbReference type="RefSeq" id="XP_030993485.1">
    <property type="nucleotide sequence ID" value="XM_031142263.1"/>
</dbReference>
<dbReference type="InterPro" id="IPR045225">
    <property type="entry name" value="Uracil/uridine/allantoin_perm"/>
</dbReference>
<dbReference type="EMBL" id="SKBQ01000046">
    <property type="protein sequence ID" value="TPX11774.1"/>
    <property type="molecule type" value="Genomic_DNA"/>
</dbReference>
<evidence type="ECO:0000313" key="8">
    <source>
        <dbReference type="EMBL" id="TPX11774.1"/>
    </source>
</evidence>
<dbReference type="FunFam" id="1.10.4160.10:FF:000001">
    <property type="entry name" value="Uracil permease, putative"/>
    <property type="match status" value="1"/>
</dbReference>
<dbReference type="InterPro" id="IPR012681">
    <property type="entry name" value="NCS1"/>
</dbReference>
<feature type="compositionally biased region" description="Polar residues" evidence="6">
    <location>
        <begin position="543"/>
        <end position="555"/>
    </location>
</feature>
<reference evidence="8 9" key="1">
    <citation type="submission" date="2019-06" db="EMBL/GenBank/DDBJ databases">
        <title>Draft genome sequence of the filamentous fungus Phialemoniopsis curvata isolated from diesel fuel.</title>
        <authorList>
            <person name="Varaljay V.A."/>
            <person name="Lyon W.J."/>
            <person name="Crouch A.L."/>
            <person name="Drake C.E."/>
            <person name="Hollomon J.M."/>
            <person name="Nadeau L.J."/>
            <person name="Nunn H.S."/>
            <person name="Stevenson B.S."/>
            <person name="Bojanowski C.L."/>
            <person name="Crookes-Goodson W.J."/>
        </authorList>
    </citation>
    <scope>NUCLEOTIDE SEQUENCE [LARGE SCALE GENOMIC DNA]</scope>
    <source>
        <strain evidence="8 9">D216</strain>
    </source>
</reference>
<keyword evidence="5 7" id="KW-0472">Membrane</keyword>
<dbReference type="PANTHER" id="PTHR30618">
    <property type="entry name" value="NCS1 FAMILY PURINE/PYRIMIDINE TRANSPORTER"/>
    <property type="match status" value="1"/>
</dbReference>
<evidence type="ECO:0000256" key="1">
    <source>
        <dbReference type="ARBA" id="ARBA00004141"/>
    </source>
</evidence>
<feature type="transmembrane region" description="Helical" evidence="7">
    <location>
        <begin position="481"/>
        <end position="503"/>
    </location>
</feature>
<dbReference type="InterPro" id="IPR001248">
    <property type="entry name" value="Pur-cyt_permease"/>
</dbReference>
<dbReference type="Proteomes" id="UP000319257">
    <property type="component" value="Unassembled WGS sequence"/>
</dbReference>
<evidence type="ECO:0008006" key="10">
    <source>
        <dbReference type="Google" id="ProtNLM"/>
    </source>
</evidence>
<dbReference type="AlphaFoldDB" id="A0A507AZA6"/>
<feature type="transmembrane region" description="Helical" evidence="7">
    <location>
        <begin position="451"/>
        <end position="469"/>
    </location>
</feature>
<organism evidence="8 9">
    <name type="scientific">Thyridium curvatum</name>
    <dbReference type="NCBI Taxonomy" id="1093900"/>
    <lineage>
        <taxon>Eukaryota</taxon>
        <taxon>Fungi</taxon>
        <taxon>Dikarya</taxon>
        <taxon>Ascomycota</taxon>
        <taxon>Pezizomycotina</taxon>
        <taxon>Sordariomycetes</taxon>
        <taxon>Sordariomycetidae</taxon>
        <taxon>Thyridiales</taxon>
        <taxon>Thyridiaceae</taxon>
        <taxon>Thyridium</taxon>
    </lineage>
</organism>
<dbReference type="CDD" id="cd11482">
    <property type="entry name" value="SLC-NCS1sbd_NRT1-like"/>
    <property type="match status" value="1"/>
</dbReference>
<gene>
    <name evidence="8" type="ORF">E0L32_007511</name>
</gene>
<dbReference type="OrthoDB" id="2018619at2759"/>
<evidence type="ECO:0000256" key="3">
    <source>
        <dbReference type="ARBA" id="ARBA00022692"/>
    </source>
</evidence>
<feature type="transmembrane region" description="Helical" evidence="7">
    <location>
        <begin position="331"/>
        <end position="353"/>
    </location>
</feature>
<evidence type="ECO:0000256" key="6">
    <source>
        <dbReference type="SAM" id="MobiDB-lite"/>
    </source>
</evidence>